<gene>
    <name evidence="1" type="ORF">BpHYR1_025160</name>
</gene>
<evidence type="ECO:0000313" key="2">
    <source>
        <dbReference type="Proteomes" id="UP000276133"/>
    </source>
</evidence>
<protein>
    <submittedName>
        <fullName evidence="1">Uncharacterized protein</fullName>
    </submittedName>
</protein>
<dbReference type="Proteomes" id="UP000276133">
    <property type="component" value="Unassembled WGS sequence"/>
</dbReference>
<accession>A0A3M7T1T1</accession>
<keyword evidence="2" id="KW-1185">Reference proteome</keyword>
<comment type="caution">
    <text evidence="1">The sequence shown here is derived from an EMBL/GenBank/DDBJ whole genome shotgun (WGS) entry which is preliminary data.</text>
</comment>
<name>A0A3M7T1T1_BRAPC</name>
<dbReference type="EMBL" id="REGN01000454">
    <property type="protein sequence ID" value="RNA41798.1"/>
    <property type="molecule type" value="Genomic_DNA"/>
</dbReference>
<dbReference type="AlphaFoldDB" id="A0A3M7T1T1"/>
<sequence>MLKSKKLIRIISLKLHTNCIHSYLRLYLKLCFVDLNVSFQWNGRLISDSENRQTVVPENIKINGEDIFIKIRKKKMSNQLFKRLMKPLINLKINLTKHKLEKYLKIVSEVPTASEETLFGVKRALSKHTNPLACPECGRLMKNERGVKNLIMKLTNDFTNSKMLFFSENSDKKVPNLGISNKTKILKNSVLFQANKIIPLCQIKADIMILKIKINKNTLETNVWWQIEVHDQIHNFEYLNILEESIKDLNQLNFDHLIMIMNLKLPCVLPIYQNLPDNKSSRIPRIIVKKKLHLLTFLHYCNKWYKLRLFSNCRFNQHLAFCGLEELIAIMNLIMLLIKLSNIVLLNSENIWEISRQAGMEFILYSKCFIK</sequence>
<reference evidence="1 2" key="1">
    <citation type="journal article" date="2018" name="Sci. Rep.">
        <title>Genomic signatures of local adaptation to the degree of environmental predictability in rotifers.</title>
        <authorList>
            <person name="Franch-Gras L."/>
            <person name="Hahn C."/>
            <person name="Garcia-Roger E.M."/>
            <person name="Carmona M.J."/>
            <person name="Serra M."/>
            <person name="Gomez A."/>
        </authorList>
    </citation>
    <scope>NUCLEOTIDE SEQUENCE [LARGE SCALE GENOMIC DNA]</scope>
    <source>
        <strain evidence="1">HYR1</strain>
    </source>
</reference>
<organism evidence="1 2">
    <name type="scientific">Brachionus plicatilis</name>
    <name type="common">Marine rotifer</name>
    <name type="synonym">Brachionus muelleri</name>
    <dbReference type="NCBI Taxonomy" id="10195"/>
    <lineage>
        <taxon>Eukaryota</taxon>
        <taxon>Metazoa</taxon>
        <taxon>Spiralia</taxon>
        <taxon>Gnathifera</taxon>
        <taxon>Rotifera</taxon>
        <taxon>Eurotatoria</taxon>
        <taxon>Monogononta</taxon>
        <taxon>Pseudotrocha</taxon>
        <taxon>Ploima</taxon>
        <taxon>Brachionidae</taxon>
        <taxon>Brachionus</taxon>
    </lineage>
</organism>
<proteinExistence type="predicted"/>
<evidence type="ECO:0000313" key="1">
    <source>
        <dbReference type="EMBL" id="RNA41798.1"/>
    </source>
</evidence>